<sequence length="250" mass="27163">MRLRRLSVLLMFSFASLALHAQDLATTCHATSSYDLTVAPDHLQFDRPQPSPRVVVMHDGSLRTDGAVASLRPDDEDRLALFERELRALMPRVKAVASNGVDMLAAAMHDEGARLSLDAATRTELDRRVATRAVELKQRIAASNSTHDWQGNLADQYANQLASDLMPLLANDLGQQAMNAAMTGDLQAAASLRDTAADLATQLRPRLEQRMQALSPQVQALCPAVQRLAELQQGIRGAGGQPLNLLQVGQ</sequence>
<evidence type="ECO:0000313" key="3">
    <source>
        <dbReference type="Proteomes" id="UP000027987"/>
    </source>
</evidence>
<dbReference type="HOGENOM" id="CLU_1114834_0_0_6"/>
<dbReference type="PATRIC" id="fig|1217721.7.peg.1142"/>
<dbReference type="Proteomes" id="UP000027987">
    <property type="component" value="Chromosome"/>
</dbReference>
<dbReference type="STRING" id="1217721.HY57_05455"/>
<protein>
    <recommendedName>
        <fullName evidence="4">DUF2884 family protein</fullName>
    </recommendedName>
</protein>
<proteinExistence type="predicted"/>
<feature type="chain" id="PRO_5001706565" description="DUF2884 family protein" evidence="1">
    <location>
        <begin position="22"/>
        <end position="250"/>
    </location>
</feature>
<dbReference type="KEGG" id="dja:HY57_05455"/>
<name>A0A075JYS4_9GAMM</name>
<dbReference type="EMBL" id="CP008884">
    <property type="protein sequence ID" value="AIF46745.1"/>
    <property type="molecule type" value="Genomic_DNA"/>
</dbReference>
<reference evidence="2 3" key="1">
    <citation type="submission" date="2014-07" db="EMBL/GenBank/DDBJ databases">
        <title>Complete Genome Sequence of Dyella japonica Strain A8 Isolated from Malaysian Tropical Soil.</title>
        <authorList>
            <person name="Hui R.K.H."/>
            <person name="Chen J.-W."/>
            <person name="Chan K.-G."/>
            <person name="Leung F.C.C."/>
        </authorList>
    </citation>
    <scope>NUCLEOTIDE SEQUENCE [LARGE SCALE GENOMIC DNA]</scope>
    <source>
        <strain evidence="2 3">A8</strain>
    </source>
</reference>
<keyword evidence="1" id="KW-0732">Signal</keyword>
<accession>A0A075JYS4</accession>
<dbReference type="OrthoDB" id="5951854at2"/>
<dbReference type="AlphaFoldDB" id="A0A075JYS4"/>
<keyword evidence="3" id="KW-1185">Reference proteome</keyword>
<gene>
    <name evidence="2" type="ORF">HY57_05455</name>
</gene>
<feature type="signal peptide" evidence="1">
    <location>
        <begin position="1"/>
        <end position="21"/>
    </location>
</feature>
<organism evidence="2 3">
    <name type="scientific">Dyella japonica A8</name>
    <dbReference type="NCBI Taxonomy" id="1217721"/>
    <lineage>
        <taxon>Bacteria</taxon>
        <taxon>Pseudomonadati</taxon>
        <taxon>Pseudomonadota</taxon>
        <taxon>Gammaproteobacteria</taxon>
        <taxon>Lysobacterales</taxon>
        <taxon>Rhodanobacteraceae</taxon>
        <taxon>Dyella</taxon>
    </lineage>
</organism>
<dbReference type="Pfam" id="PF11101">
    <property type="entry name" value="DUF2884"/>
    <property type="match status" value="1"/>
</dbReference>
<evidence type="ECO:0008006" key="4">
    <source>
        <dbReference type="Google" id="ProtNLM"/>
    </source>
</evidence>
<dbReference type="RefSeq" id="WP_019465806.1">
    <property type="nucleotide sequence ID" value="NZ_ALOY01000164.1"/>
</dbReference>
<evidence type="ECO:0000313" key="2">
    <source>
        <dbReference type="EMBL" id="AIF46745.1"/>
    </source>
</evidence>
<evidence type="ECO:0000256" key="1">
    <source>
        <dbReference type="SAM" id="SignalP"/>
    </source>
</evidence>
<dbReference type="InterPro" id="IPR021307">
    <property type="entry name" value="DUF2884"/>
</dbReference>